<feature type="region of interest" description="Disordered" evidence="2">
    <location>
        <begin position="1"/>
        <end position="68"/>
    </location>
</feature>
<keyword evidence="4" id="KW-1185">Reference proteome</keyword>
<accession>A0A6A6WLE2</accession>
<evidence type="ECO:0000256" key="1">
    <source>
        <dbReference type="PIRSR" id="PIRSR605301-1"/>
    </source>
</evidence>
<dbReference type="OrthoDB" id="10262609at2759"/>
<feature type="compositionally biased region" description="Acidic residues" evidence="2">
    <location>
        <begin position="353"/>
        <end position="374"/>
    </location>
</feature>
<dbReference type="SUPFAM" id="SSF101152">
    <property type="entry name" value="Mob1/phocein"/>
    <property type="match status" value="1"/>
</dbReference>
<feature type="binding site" evidence="1">
    <location>
        <position position="232"/>
    </location>
    <ligand>
        <name>Zn(2+)</name>
        <dbReference type="ChEBI" id="CHEBI:29105"/>
    </ligand>
</feature>
<feature type="region of interest" description="Disordered" evidence="2">
    <location>
        <begin position="268"/>
        <end position="478"/>
    </location>
</feature>
<keyword evidence="1" id="KW-0479">Metal-binding</keyword>
<dbReference type="GeneID" id="54487347"/>
<dbReference type="InterPro" id="IPR005301">
    <property type="entry name" value="MOB_kinase_act_fam"/>
</dbReference>
<protein>
    <submittedName>
        <fullName evidence="3">Mob1/phocein</fullName>
    </submittedName>
</protein>
<feature type="compositionally biased region" description="Acidic residues" evidence="2">
    <location>
        <begin position="273"/>
        <end position="282"/>
    </location>
</feature>
<sequence>MAASPASSPRLPSPPPIAEDQIGPTSPGPATASTDDYGKLAVPQSVDHSAARRIRPGTKANDMAKGPPLVPLTEIDSPFQLTEHLKALHYSYTHPTGTQNPSPIDKTSARKLALAPEGVSRELWLYELCRFHTQNLNSIVITLFAAKPPCSSQTCPDMRASEWQYLCAVHDPPKSCCAIDYCCHTLDCAGNTLTSPKHFPSRLHLGSDIGNPDQQIRQLTIIFRRLYRIFAHAWFQHREVFWHVEKQSGLYIFFKTVIDTYELLPPDGYTIPEEADGAEDTPVEPKSDGMEEENKSLPDESVEEDAQDFAQEPKTAVLTLPDSNVETKVEPIPEIPEEVPEQPKAEVPPPVEELAEEASEPVKEEEEEEGEVEEVEAKTDPKTETETETNAEPEINAEPVPEPEAEPVAEPEPEPEPASESEPATEVAERESKAEVETVETTQIEADGTDETDITAAEDEPKAETEAEPEAESTEKTT</sequence>
<dbReference type="EMBL" id="ML996565">
    <property type="protein sequence ID" value="KAF2762966.1"/>
    <property type="molecule type" value="Genomic_DNA"/>
</dbReference>
<name>A0A6A6WLE2_9PEZI</name>
<keyword evidence="1" id="KW-0862">Zinc</keyword>
<dbReference type="InterPro" id="IPR036703">
    <property type="entry name" value="MOB_kinase_act_sf"/>
</dbReference>
<feature type="compositionally biased region" description="Acidic residues" evidence="2">
    <location>
        <begin position="447"/>
        <end position="458"/>
    </location>
</feature>
<proteinExistence type="predicted"/>
<gene>
    <name evidence="3" type="ORF">EJ05DRAFT_495813</name>
</gene>
<feature type="binding site" evidence="1">
    <location>
        <position position="237"/>
    </location>
    <ligand>
        <name>Zn(2+)</name>
        <dbReference type="ChEBI" id="CHEBI:29105"/>
    </ligand>
</feature>
<dbReference type="Pfam" id="PF03637">
    <property type="entry name" value="Mob1_phocein"/>
    <property type="match status" value="1"/>
</dbReference>
<dbReference type="Proteomes" id="UP000799437">
    <property type="component" value="Unassembled WGS sequence"/>
</dbReference>
<dbReference type="Gene3D" id="1.20.140.30">
    <property type="entry name" value="MOB kinase activator"/>
    <property type="match status" value="1"/>
</dbReference>
<feature type="compositionally biased region" description="Low complexity" evidence="2">
    <location>
        <begin position="1"/>
        <end position="10"/>
    </location>
</feature>
<dbReference type="AlphaFoldDB" id="A0A6A6WLE2"/>
<feature type="compositionally biased region" description="Basic and acidic residues" evidence="2">
    <location>
        <begin position="375"/>
        <end position="385"/>
    </location>
</feature>
<evidence type="ECO:0000313" key="4">
    <source>
        <dbReference type="Proteomes" id="UP000799437"/>
    </source>
</evidence>
<feature type="binding site" evidence="1">
    <location>
        <position position="155"/>
    </location>
    <ligand>
        <name>Zn(2+)</name>
        <dbReference type="ChEBI" id="CHEBI:29105"/>
    </ligand>
</feature>
<organism evidence="3 4">
    <name type="scientific">Pseudovirgaria hyperparasitica</name>
    <dbReference type="NCBI Taxonomy" id="470096"/>
    <lineage>
        <taxon>Eukaryota</taxon>
        <taxon>Fungi</taxon>
        <taxon>Dikarya</taxon>
        <taxon>Ascomycota</taxon>
        <taxon>Pezizomycotina</taxon>
        <taxon>Dothideomycetes</taxon>
        <taxon>Dothideomycetes incertae sedis</taxon>
        <taxon>Acrospermales</taxon>
        <taxon>Acrospermaceae</taxon>
        <taxon>Pseudovirgaria</taxon>
    </lineage>
</organism>
<dbReference type="RefSeq" id="XP_033605417.1">
    <property type="nucleotide sequence ID" value="XM_033746293.1"/>
</dbReference>
<evidence type="ECO:0000256" key="2">
    <source>
        <dbReference type="SAM" id="MobiDB-lite"/>
    </source>
</evidence>
<evidence type="ECO:0000313" key="3">
    <source>
        <dbReference type="EMBL" id="KAF2762966.1"/>
    </source>
</evidence>
<feature type="binding site" evidence="1">
    <location>
        <position position="150"/>
    </location>
    <ligand>
        <name>Zn(2+)</name>
        <dbReference type="ChEBI" id="CHEBI:29105"/>
    </ligand>
</feature>
<feature type="compositionally biased region" description="Acidic residues" evidence="2">
    <location>
        <begin position="401"/>
        <end position="419"/>
    </location>
</feature>
<dbReference type="SMART" id="SM01388">
    <property type="entry name" value="Mob1_phocein"/>
    <property type="match status" value="1"/>
</dbReference>
<feature type="compositionally biased region" description="Basic and acidic residues" evidence="2">
    <location>
        <begin position="427"/>
        <end position="436"/>
    </location>
</feature>
<reference evidence="3" key="1">
    <citation type="journal article" date="2020" name="Stud. Mycol.">
        <title>101 Dothideomycetes genomes: a test case for predicting lifestyles and emergence of pathogens.</title>
        <authorList>
            <person name="Haridas S."/>
            <person name="Albert R."/>
            <person name="Binder M."/>
            <person name="Bloem J."/>
            <person name="Labutti K."/>
            <person name="Salamov A."/>
            <person name="Andreopoulos B."/>
            <person name="Baker S."/>
            <person name="Barry K."/>
            <person name="Bills G."/>
            <person name="Bluhm B."/>
            <person name="Cannon C."/>
            <person name="Castanera R."/>
            <person name="Culley D."/>
            <person name="Daum C."/>
            <person name="Ezra D."/>
            <person name="Gonzalez J."/>
            <person name="Henrissat B."/>
            <person name="Kuo A."/>
            <person name="Liang C."/>
            <person name="Lipzen A."/>
            <person name="Lutzoni F."/>
            <person name="Magnuson J."/>
            <person name="Mondo S."/>
            <person name="Nolan M."/>
            <person name="Ohm R."/>
            <person name="Pangilinan J."/>
            <person name="Park H.-J."/>
            <person name="Ramirez L."/>
            <person name="Alfaro M."/>
            <person name="Sun H."/>
            <person name="Tritt A."/>
            <person name="Yoshinaga Y."/>
            <person name="Zwiers L.-H."/>
            <person name="Turgeon B."/>
            <person name="Goodwin S."/>
            <person name="Spatafora J."/>
            <person name="Crous P."/>
            <person name="Grigoriev I."/>
        </authorList>
    </citation>
    <scope>NUCLEOTIDE SEQUENCE</scope>
    <source>
        <strain evidence="3">CBS 121739</strain>
    </source>
</reference>
<feature type="compositionally biased region" description="Basic and acidic residues" evidence="2">
    <location>
        <begin position="283"/>
        <end position="298"/>
    </location>
</feature>
<dbReference type="PANTHER" id="PTHR22599">
    <property type="entry name" value="MPS ONE BINDER KINASE ACTIVATOR-LIKE MOB"/>
    <property type="match status" value="1"/>
</dbReference>